<dbReference type="AlphaFoldDB" id="A0AAW4L7G7"/>
<comment type="caution">
    <text evidence="1">The sequence shown here is derived from an EMBL/GenBank/DDBJ whole genome shotgun (WGS) entry which is preliminary data.</text>
</comment>
<proteinExistence type="predicted"/>
<organism evidence="1 2">
    <name type="scientific">Geoanaerobacter pelophilus</name>
    <dbReference type="NCBI Taxonomy" id="60036"/>
    <lineage>
        <taxon>Bacteria</taxon>
        <taxon>Pseudomonadati</taxon>
        <taxon>Thermodesulfobacteriota</taxon>
        <taxon>Desulfuromonadia</taxon>
        <taxon>Geobacterales</taxon>
        <taxon>Geobacteraceae</taxon>
        <taxon>Geoanaerobacter</taxon>
    </lineage>
</organism>
<evidence type="ECO:0000313" key="1">
    <source>
        <dbReference type="EMBL" id="MBT0664525.1"/>
    </source>
</evidence>
<sequence>MKIKIGPTDLKPVLERKSGFGSFNTGKVGCTDPWWRLESVGLSTLSNKKSVYSGPVDLAINLGGIRNKHTSEHHKTIFEIEVYPAIMNFAPDCGPTFHLMLYYREDLLLEAEMVY</sequence>
<dbReference type="EMBL" id="JAHCVJ010000003">
    <property type="protein sequence ID" value="MBT0664525.1"/>
    <property type="molecule type" value="Genomic_DNA"/>
</dbReference>
<name>A0AAW4L7G7_9BACT</name>
<reference evidence="1 2" key="1">
    <citation type="submission" date="2021-05" db="EMBL/GenBank/DDBJ databases">
        <title>The draft genome of Geobacter pelophilus DSM 12255.</title>
        <authorList>
            <person name="Xu Z."/>
            <person name="Masuda Y."/>
            <person name="Itoh H."/>
            <person name="Senoo K."/>
        </authorList>
    </citation>
    <scope>NUCLEOTIDE SEQUENCE [LARGE SCALE GENOMIC DNA]</scope>
    <source>
        <strain evidence="1 2">DSM 12255</strain>
    </source>
</reference>
<protein>
    <submittedName>
        <fullName evidence="1">Uncharacterized protein</fullName>
    </submittedName>
</protein>
<accession>A0AAW4L7G7</accession>
<gene>
    <name evidence="1" type="ORF">KI809_09455</name>
</gene>
<evidence type="ECO:0000313" key="2">
    <source>
        <dbReference type="Proteomes" id="UP000811899"/>
    </source>
</evidence>
<keyword evidence="2" id="KW-1185">Reference proteome</keyword>
<dbReference type="Proteomes" id="UP000811899">
    <property type="component" value="Unassembled WGS sequence"/>
</dbReference>
<dbReference type="RefSeq" id="WP_214171295.1">
    <property type="nucleotide sequence ID" value="NZ_JAHCVJ010000003.1"/>
</dbReference>